<comment type="caution">
    <text evidence="1">The sequence shown here is derived from an EMBL/GenBank/DDBJ whole genome shotgun (WGS) entry which is preliminary data.</text>
</comment>
<dbReference type="EMBL" id="JACOQI010000032">
    <property type="protein sequence ID" value="MBC5772118.1"/>
    <property type="molecule type" value="Genomic_DNA"/>
</dbReference>
<keyword evidence="2" id="KW-1185">Reference proteome</keyword>
<dbReference type="Proteomes" id="UP000620327">
    <property type="component" value="Unassembled WGS sequence"/>
</dbReference>
<reference evidence="1" key="1">
    <citation type="submission" date="2020-08" db="EMBL/GenBank/DDBJ databases">
        <title>Genome public.</title>
        <authorList>
            <person name="Liu C."/>
            <person name="Sun Q."/>
        </authorList>
    </citation>
    <scope>NUCLEOTIDE SEQUENCE</scope>
    <source>
        <strain evidence="1">BX15</strain>
    </source>
</reference>
<evidence type="ECO:0000313" key="1">
    <source>
        <dbReference type="EMBL" id="MBC5772118.1"/>
    </source>
</evidence>
<proteinExistence type="predicted"/>
<gene>
    <name evidence="1" type="ORF">H8Z83_17675</name>
</gene>
<dbReference type="SUPFAM" id="SSF47598">
    <property type="entry name" value="Ribbon-helix-helix"/>
    <property type="match status" value="1"/>
</dbReference>
<accession>A0A923S9A2</accession>
<dbReference type="InterPro" id="IPR010985">
    <property type="entry name" value="Ribbon_hlx_hlx"/>
</dbReference>
<dbReference type="RefSeq" id="WP_187016263.1">
    <property type="nucleotide sequence ID" value="NZ_JACOQI010000032.1"/>
</dbReference>
<name>A0A923S9A2_9FIRM</name>
<dbReference type="AlphaFoldDB" id="A0A923S9A2"/>
<protein>
    <submittedName>
        <fullName evidence="1">Uncharacterized protein</fullName>
    </submittedName>
</protein>
<sequence length="90" mass="10449">MNRKTKTICIHVDEERLKELHIRAAQSQKSLQDYVTDLIRNDLRPHQQTSLLPEQKAALNDLSKEALSVVEKMEDILRPEQQEHGGMRFG</sequence>
<organism evidence="1 2">
    <name type="scientific">Dysosmobacter segnis</name>
    <dbReference type="NCBI Taxonomy" id="2763042"/>
    <lineage>
        <taxon>Bacteria</taxon>
        <taxon>Bacillati</taxon>
        <taxon>Bacillota</taxon>
        <taxon>Clostridia</taxon>
        <taxon>Eubacteriales</taxon>
        <taxon>Oscillospiraceae</taxon>
        <taxon>Dysosmobacter</taxon>
    </lineage>
</organism>
<evidence type="ECO:0000313" key="2">
    <source>
        <dbReference type="Proteomes" id="UP000620327"/>
    </source>
</evidence>
<dbReference type="GO" id="GO:0006355">
    <property type="term" value="P:regulation of DNA-templated transcription"/>
    <property type="evidence" value="ECO:0007669"/>
    <property type="project" value="InterPro"/>
</dbReference>